<keyword evidence="1" id="KW-0472">Membrane</keyword>
<protein>
    <submittedName>
        <fullName evidence="2">Uncharacterized protein</fullName>
    </submittedName>
</protein>
<organism evidence="2 3">
    <name type="scientific">Pseudomonas saxonica</name>
    <dbReference type="NCBI Taxonomy" id="2600598"/>
    <lineage>
        <taxon>Bacteria</taxon>
        <taxon>Pseudomonadati</taxon>
        <taxon>Pseudomonadota</taxon>
        <taxon>Gammaproteobacteria</taxon>
        <taxon>Pseudomonadales</taxon>
        <taxon>Pseudomonadaceae</taxon>
        <taxon>Pseudomonas</taxon>
    </lineage>
</organism>
<gene>
    <name evidence="2" type="ORF">FJD37_08585</name>
</gene>
<dbReference type="EMBL" id="VFIP01000012">
    <property type="protein sequence ID" value="TWR96372.1"/>
    <property type="molecule type" value="Genomic_DNA"/>
</dbReference>
<accession>A0A5C5PZY0</accession>
<dbReference type="Proteomes" id="UP000317901">
    <property type="component" value="Unassembled WGS sequence"/>
</dbReference>
<comment type="caution">
    <text evidence="2">The sequence shown here is derived from an EMBL/GenBank/DDBJ whole genome shotgun (WGS) entry which is preliminary data.</text>
</comment>
<evidence type="ECO:0000313" key="3">
    <source>
        <dbReference type="Proteomes" id="UP000317901"/>
    </source>
</evidence>
<name>A0A5C5PZY0_9PSED</name>
<dbReference type="OrthoDB" id="9905119at2"/>
<keyword evidence="1" id="KW-1133">Transmembrane helix</keyword>
<feature type="transmembrane region" description="Helical" evidence="1">
    <location>
        <begin position="118"/>
        <end position="135"/>
    </location>
</feature>
<keyword evidence="1" id="KW-0812">Transmembrane</keyword>
<feature type="transmembrane region" description="Helical" evidence="1">
    <location>
        <begin position="86"/>
        <end position="106"/>
    </location>
</feature>
<sequence length="138" mass="15743">MKKVKDVKSNAQSVFQDNGKWNDTVGGSHNSRAQAEFALLKEIQEREYEGTNTLTKIDGVFLLIWFVAQILLFVIAYSAFKDSSLLAGFFFGGLGLLLSFAGYKFFFSTMPSFREKMYYLIVGIMIIGYFIQRNFNLI</sequence>
<evidence type="ECO:0000256" key="1">
    <source>
        <dbReference type="SAM" id="Phobius"/>
    </source>
</evidence>
<dbReference type="AlphaFoldDB" id="A0A5C5PZY0"/>
<proteinExistence type="predicted"/>
<dbReference type="RefSeq" id="WP_146425948.1">
    <property type="nucleotide sequence ID" value="NZ_VFIP01000012.1"/>
</dbReference>
<evidence type="ECO:0000313" key="2">
    <source>
        <dbReference type="EMBL" id="TWR96372.1"/>
    </source>
</evidence>
<reference evidence="2 3" key="1">
    <citation type="submission" date="2019-06" db="EMBL/GenBank/DDBJ databases">
        <title>Pseudomonas bimorpha sp. nov. isolated from bovine raw milk and skim milk concentrate.</title>
        <authorList>
            <person name="Hofmann K."/>
            <person name="Huptas C."/>
            <person name="Doll E."/>
            <person name="Scherer S."/>
            <person name="Wenning M."/>
        </authorList>
    </citation>
    <scope>NUCLEOTIDE SEQUENCE [LARGE SCALE GENOMIC DNA]</scope>
    <source>
        <strain evidence="2 3">DSM 108990</strain>
    </source>
</reference>
<feature type="transmembrane region" description="Helical" evidence="1">
    <location>
        <begin position="60"/>
        <end position="80"/>
    </location>
</feature>